<dbReference type="PANTHER" id="PTHR12975:SF6">
    <property type="entry name" value="TRAFFICKING PROTEIN PARTICLE COMPLEX SUBUNIT 8"/>
    <property type="match status" value="1"/>
</dbReference>
<dbReference type="GO" id="GO:1990072">
    <property type="term" value="C:TRAPPIII protein complex"/>
    <property type="evidence" value="ECO:0007669"/>
    <property type="project" value="TreeGrafter"/>
</dbReference>
<dbReference type="InterPro" id="IPR024420">
    <property type="entry name" value="TRAPP_III_complex_Trs85"/>
</dbReference>
<accession>A0A1I7ZCF0</accession>
<dbReference type="Proteomes" id="UP000095287">
    <property type="component" value="Unplaced"/>
</dbReference>
<name>A0A1I7ZCF0_9BILA</name>
<dbReference type="Pfam" id="PF24545">
    <property type="entry name" value="Ig_TPPC8_1st"/>
    <property type="match status" value="1"/>
</dbReference>
<evidence type="ECO:0000259" key="1">
    <source>
        <dbReference type="Pfam" id="PF24545"/>
    </source>
</evidence>
<protein>
    <submittedName>
        <fullName evidence="3">TMEM132 domain-containing protein</fullName>
    </submittedName>
</protein>
<dbReference type="InterPro" id="IPR058541">
    <property type="entry name" value="Ig_TPPC8_1st"/>
</dbReference>
<feature type="domain" description="TPPC8 first Ig-like" evidence="1">
    <location>
        <begin position="2"/>
        <end position="142"/>
    </location>
</feature>
<proteinExistence type="predicted"/>
<dbReference type="WBParaSite" id="L893_g25121.t2">
    <property type="protein sequence ID" value="L893_g25121.t2"/>
    <property type="gene ID" value="L893_g25121"/>
</dbReference>
<reference evidence="3" key="1">
    <citation type="submission" date="2016-11" db="UniProtKB">
        <authorList>
            <consortium name="WormBaseParasite"/>
        </authorList>
    </citation>
    <scope>IDENTIFICATION</scope>
</reference>
<evidence type="ECO:0000313" key="2">
    <source>
        <dbReference type="Proteomes" id="UP000095287"/>
    </source>
</evidence>
<dbReference type="PANTHER" id="PTHR12975">
    <property type="entry name" value="TRANSPORT PROTEIN TRAPP"/>
    <property type="match status" value="1"/>
</dbReference>
<keyword evidence="2" id="KW-1185">Reference proteome</keyword>
<dbReference type="AlphaFoldDB" id="A0A1I7ZCF0"/>
<evidence type="ECO:0000313" key="3">
    <source>
        <dbReference type="WBParaSite" id="L893_g25121.t2"/>
    </source>
</evidence>
<sequence length="614" mass="67069">MTDNRKRSVTPACEDFRVQICLKNPLDIPICLRNLELVTSDVLSKTGAEPEVEVRRMEELLLEPQEESFIELSVKPSAGVSRMKISKLKFDLTCDGLSVTGFLPLSVKGPRKSTPQAVTYEDDYRLEVDVAEDRWPLLDIKLAYRSLDFCDQITTCNVSITNIGAVDVCSLCLVTDRPDLAVLLDPAHPSGVPQSLALAAGSSLQLKLMLRAPPQAVESFALRLLFVYIGANGAFREHRECVTLTTKPIVKANARLLDAYSGVCSMDIQNITTSRDTTIAKVEVQRISAVSRHALGKATEKDFVFICPIRNRSLLLESDQRDSYCFSLTGSTASPAMESSELWLTNQAATEVLPPWPDYAFHLAKPLKSQLRTPPSQLAYLQLAVFWKAQLVYGDGTLSTTTIFGETPIQNPFLSDGSHPSHRVPGTAATLEIIAPKIGAEEYIIERPAPITLGEAAKNVISTLHPSSATITHSFSESRLCSFATRLTVLNLNQTLRDVWVTVNCGPVDSTASNSESGGVASILQAVAAVSSQQALIPHQTVFRAKVAHGASHSFNIRLRATAPSVYDLSSSIRTFVSFDADSERCALHVPPSYVTVLDSRASHGIHGSHRKRR</sequence>
<organism evidence="2 3">
    <name type="scientific">Steinernema glaseri</name>
    <dbReference type="NCBI Taxonomy" id="37863"/>
    <lineage>
        <taxon>Eukaryota</taxon>
        <taxon>Metazoa</taxon>
        <taxon>Ecdysozoa</taxon>
        <taxon>Nematoda</taxon>
        <taxon>Chromadorea</taxon>
        <taxon>Rhabditida</taxon>
        <taxon>Tylenchina</taxon>
        <taxon>Panagrolaimomorpha</taxon>
        <taxon>Strongyloidoidea</taxon>
        <taxon>Steinernematidae</taxon>
        <taxon>Steinernema</taxon>
    </lineage>
</organism>